<sequence length="291" mass="34068">MQLVYYKSKSGNFGDDLNIWMWPQIFGSDFLQEHQEIAFFGIGSILMEDSVFIEQANTCEKKVVFGTGIRSINENIKIDDSWHIFFLRGPYSSLKLKGNLDHYIADAAYFLTLLPQYKSYINTPKKYKISFIPYFMSVDKVDWQKICDDLSWNLILPTDLNNVEEFITEIAASEQIISEAMHGAMIADIVRVPWVRFRFYSHLHEGTMVSEWKWNDWLLSIGFHENKEINIGLRNKKSTRGFIKKRKVKSLIYSQTKNIDESLFRLSSDETLNNIVKQLKSKKEALIRFID</sequence>
<accession>A0A5C4SHU4</accession>
<dbReference type="OrthoDB" id="9803627at2"/>
<evidence type="ECO:0000259" key="1">
    <source>
        <dbReference type="Pfam" id="PF04230"/>
    </source>
</evidence>
<keyword evidence="3" id="KW-1185">Reference proteome</keyword>
<dbReference type="RefSeq" id="WP_139698098.1">
    <property type="nucleotide sequence ID" value="NZ_CP074074.1"/>
</dbReference>
<reference evidence="2 3" key="1">
    <citation type="submission" date="2019-05" db="EMBL/GenBank/DDBJ databases">
        <title>Tamlana fucoidanivorans sp. nov., isolated from the surface of algae collected from Fujian province in China.</title>
        <authorList>
            <person name="Li J."/>
        </authorList>
    </citation>
    <scope>NUCLEOTIDE SEQUENCE [LARGE SCALE GENOMIC DNA]</scope>
    <source>
        <strain evidence="2 3">CW2-9</strain>
    </source>
</reference>
<dbReference type="InterPro" id="IPR007345">
    <property type="entry name" value="Polysacch_pyruvyl_Trfase"/>
</dbReference>
<dbReference type="EMBL" id="VDCS01000011">
    <property type="protein sequence ID" value="TNJ43181.1"/>
    <property type="molecule type" value="Genomic_DNA"/>
</dbReference>
<dbReference type="AlphaFoldDB" id="A0A5C4SHU4"/>
<dbReference type="GO" id="GO:0016740">
    <property type="term" value="F:transferase activity"/>
    <property type="evidence" value="ECO:0007669"/>
    <property type="project" value="UniProtKB-KW"/>
</dbReference>
<dbReference type="Pfam" id="PF04230">
    <property type="entry name" value="PS_pyruv_trans"/>
    <property type="match status" value="1"/>
</dbReference>
<organism evidence="2 3">
    <name type="scientific">Allotamlana fucoidanivorans</name>
    <dbReference type="NCBI Taxonomy" id="2583814"/>
    <lineage>
        <taxon>Bacteria</taxon>
        <taxon>Pseudomonadati</taxon>
        <taxon>Bacteroidota</taxon>
        <taxon>Flavobacteriia</taxon>
        <taxon>Flavobacteriales</taxon>
        <taxon>Flavobacteriaceae</taxon>
        <taxon>Allotamlana</taxon>
    </lineage>
</organism>
<evidence type="ECO:0000313" key="2">
    <source>
        <dbReference type="EMBL" id="TNJ43181.1"/>
    </source>
</evidence>
<keyword evidence="2" id="KW-0808">Transferase</keyword>
<protein>
    <submittedName>
        <fullName evidence="2">Polysaccharide pyruvyl transferase family protein</fullName>
    </submittedName>
</protein>
<proteinExistence type="predicted"/>
<dbReference type="Proteomes" id="UP000308713">
    <property type="component" value="Unassembled WGS sequence"/>
</dbReference>
<feature type="domain" description="Polysaccharide pyruvyl transferase" evidence="1">
    <location>
        <begin position="60"/>
        <end position="196"/>
    </location>
</feature>
<name>A0A5C4SHU4_9FLAO</name>
<gene>
    <name evidence="2" type="ORF">FGF67_12570</name>
</gene>
<comment type="caution">
    <text evidence="2">The sequence shown here is derived from an EMBL/GenBank/DDBJ whole genome shotgun (WGS) entry which is preliminary data.</text>
</comment>
<evidence type="ECO:0000313" key="3">
    <source>
        <dbReference type="Proteomes" id="UP000308713"/>
    </source>
</evidence>